<name>A0A183IP00_9BILA</name>
<dbReference type="WBParaSite" id="SBAD_0000556301-mRNA-1">
    <property type="protein sequence ID" value="SBAD_0000556301-mRNA-1"/>
    <property type="gene ID" value="SBAD_0000556301"/>
</dbReference>
<dbReference type="Proteomes" id="UP000270296">
    <property type="component" value="Unassembled WGS sequence"/>
</dbReference>
<gene>
    <name evidence="1" type="ORF">SBAD_LOCUS5347</name>
</gene>
<sequence>MNQFAESTKSLSFLEWVHEKQIVRMQTRSEWFLSPDFVSKHNGDSGCLSTFRPFEFSSLNVRNVARKDVSSRSEIARRLSWRKHGVRRPSSTSNMYRLMKTNSSLDKNSPLVPLLPHSPSQVCNFFETSAEVGR</sequence>
<organism evidence="3">
    <name type="scientific">Soboliphyme baturini</name>
    <dbReference type="NCBI Taxonomy" id="241478"/>
    <lineage>
        <taxon>Eukaryota</taxon>
        <taxon>Metazoa</taxon>
        <taxon>Ecdysozoa</taxon>
        <taxon>Nematoda</taxon>
        <taxon>Enoplea</taxon>
        <taxon>Dorylaimia</taxon>
        <taxon>Dioctophymatida</taxon>
        <taxon>Dioctophymatoidea</taxon>
        <taxon>Soboliphymatidae</taxon>
        <taxon>Soboliphyme</taxon>
    </lineage>
</organism>
<keyword evidence="2" id="KW-1185">Reference proteome</keyword>
<dbReference type="EMBL" id="UZAM01008926">
    <property type="protein sequence ID" value="VDP06974.1"/>
    <property type="molecule type" value="Genomic_DNA"/>
</dbReference>
<dbReference type="OrthoDB" id="9994905at2759"/>
<reference evidence="1 2" key="2">
    <citation type="submission" date="2018-11" db="EMBL/GenBank/DDBJ databases">
        <authorList>
            <consortium name="Pathogen Informatics"/>
        </authorList>
    </citation>
    <scope>NUCLEOTIDE SEQUENCE [LARGE SCALE GENOMIC DNA]</scope>
</reference>
<evidence type="ECO:0000313" key="1">
    <source>
        <dbReference type="EMBL" id="VDP06974.1"/>
    </source>
</evidence>
<accession>A0A183IP00</accession>
<evidence type="ECO:0000313" key="3">
    <source>
        <dbReference type="WBParaSite" id="SBAD_0000556301-mRNA-1"/>
    </source>
</evidence>
<proteinExistence type="predicted"/>
<evidence type="ECO:0000313" key="2">
    <source>
        <dbReference type="Proteomes" id="UP000270296"/>
    </source>
</evidence>
<protein>
    <submittedName>
        <fullName evidence="1 3">Uncharacterized protein</fullName>
    </submittedName>
</protein>
<dbReference type="AlphaFoldDB" id="A0A183IP00"/>
<reference evidence="3" key="1">
    <citation type="submission" date="2016-06" db="UniProtKB">
        <authorList>
            <consortium name="WormBaseParasite"/>
        </authorList>
    </citation>
    <scope>IDENTIFICATION</scope>
</reference>